<dbReference type="Proteomes" id="UP000245720">
    <property type="component" value="Unassembled WGS sequence"/>
</dbReference>
<dbReference type="EMBL" id="QGDI01000004">
    <property type="protein sequence ID" value="PWJ13396.1"/>
    <property type="molecule type" value="Genomic_DNA"/>
</dbReference>
<gene>
    <name evidence="1" type="ORF">IE37_01199</name>
</gene>
<dbReference type="AlphaFoldDB" id="A0A315XZR4"/>
<accession>A0A315XZR4</accession>
<sequence>MKARFHLPGIATHFKFNLIFATVLEQYPQYFRDFEIASFYGAFPQSIWNGGRTQEGLCDKKFVKMVLKAFNDRGIPVRFTFTNPALEKKHLSDKFCNMVMSLANNGLNEAIVVSPILEEYIRKTYPDFKLTSSTCKRLDDGERLAQELEKDYSIVVVDYDLNNKFDILEKLPHKEKCEFLVNSNCRPACPNRKQHYYNVGVQQINYANHMRKYPDQPYDPIIFGDGANQNCPFFTRNLFEIRDLSTNIKPADIWDKYLPMGFNQFKIEGRTAWLFNLIETYIYYLAKPEYADIARYTLIDFCHENDVLSVNE</sequence>
<organism evidence="1 2">
    <name type="scientific">Ruminococcus flavefaciens</name>
    <dbReference type="NCBI Taxonomy" id="1265"/>
    <lineage>
        <taxon>Bacteria</taxon>
        <taxon>Bacillati</taxon>
        <taxon>Bacillota</taxon>
        <taxon>Clostridia</taxon>
        <taxon>Eubacteriales</taxon>
        <taxon>Oscillospiraceae</taxon>
        <taxon>Ruminococcus</taxon>
    </lineage>
</organism>
<name>A0A315XZR4_RUMFL</name>
<reference evidence="1 2" key="1">
    <citation type="submission" date="2018-05" db="EMBL/GenBank/DDBJ databases">
        <title>The Hungate 1000. A catalogue of reference genomes from the rumen microbiome.</title>
        <authorList>
            <person name="Kelly W."/>
        </authorList>
    </citation>
    <scope>NUCLEOTIDE SEQUENCE [LARGE SCALE GENOMIC DNA]</scope>
    <source>
        <strain evidence="1 2">SAb67</strain>
    </source>
</reference>
<dbReference type="RefSeq" id="WP_109726032.1">
    <property type="nucleotide sequence ID" value="NZ_QGDI01000004.1"/>
</dbReference>
<protein>
    <recommendedName>
        <fullName evidence="3">Collagenase-like protease, PrtC family</fullName>
    </recommendedName>
</protein>
<dbReference type="OrthoDB" id="9803063at2"/>
<evidence type="ECO:0000313" key="2">
    <source>
        <dbReference type="Proteomes" id="UP000245720"/>
    </source>
</evidence>
<evidence type="ECO:0000313" key="1">
    <source>
        <dbReference type="EMBL" id="PWJ13396.1"/>
    </source>
</evidence>
<comment type="caution">
    <text evidence="1">The sequence shown here is derived from an EMBL/GenBank/DDBJ whole genome shotgun (WGS) entry which is preliminary data.</text>
</comment>
<evidence type="ECO:0008006" key="3">
    <source>
        <dbReference type="Google" id="ProtNLM"/>
    </source>
</evidence>
<proteinExistence type="predicted"/>